<dbReference type="InterPro" id="IPR008271">
    <property type="entry name" value="Ser/Thr_kinase_AS"/>
</dbReference>
<evidence type="ECO:0000256" key="5">
    <source>
        <dbReference type="ARBA" id="ARBA00022777"/>
    </source>
</evidence>
<dbReference type="VEuPathDB" id="FungiDB:YALI0_B04840g"/>
<dbReference type="EMBL" id="CP017554">
    <property type="protein sequence ID" value="AOW01243.1"/>
    <property type="molecule type" value="Genomic_DNA"/>
</dbReference>
<dbReference type="PANTHER" id="PTHR45998">
    <property type="entry name" value="SERINE/THREONINE-PROTEIN KINASE 16"/>
    <property type="match status" value="1"/>
</dbReference>
<evidence type="ECO:0000256" key="7">
    <source>
        <dbReference type="ARBA" id="ARBA00047899"/>
    </source>
</evidence>
<dbReference type="SUPFAM" id="SSF56112">
    <property type="entry name" value="Protein kinase-like (PK-like)"/>
    <property type="match status" value="1"/>
</dbReference>
<dbReference type="Gene3D" id="1.10.510.10">
    <property type="entry name" value="Transferase(Phosphotransferase) domain 1"/>
    <property type="match status" value="2"/>
</dbReference>
<keyword evidence="2 10" id="KW-0723">Serine/threonine-protein kinase</keyword>
<protein>
    <recommendedName>
        <fullName evidence="1">non-specific serine/threonine protein kinase</fullName>
        <ecNumber evidence="1">2.7.11.1</ecNumber>
    </recommendedName>
</protein>
<evidence type="ECO:0000256" key="10">
    <source>
        <dbReference type="RuleBase" id="RU000304"/>
    </source>
</evidence>
<dbReference type="eggNOG" id="KOG2345">
    <property type="taxonomic scope" value="Eukaryota"/>
</dbReference>
<keyword evidence="6 9" id="KW-0067">ATP-binding</keyword>
<dbReference type="KEGG" id="yli:2907582"/>
<reference evidence="13 14" key="1">
    <citation type="journal article" date="2016" name="PLoS ONE">
        <title>Sequence Assembly of Yarrowia lipolytica Strain W29/CLIB89 Shows Transposable Element Diversity.</title>
        <authorList>
            <person name="Magnan C."/>
            <person name="Yu J."/>
            <person name="Chang I."/>
            <person name="Jahn E."/>
            <person name="Kanomata Y."/>
            <person name="Wu J."/>
            <person name="Zeller M."/>
            <person name="Oakes M."/>
            <person name="Baldi P."/>
            <person name="Sandmeyer S."/>
        </authorList>
    </citation>
    <scope>NUCLEOTIDE SEQUENCE [LARGE SCALE GENOMIC DNA]</scope>
    <source>
        <strain evidence="14">CLIB89(W29)</strain>
    </source>
</reference>
<proteinExistence type="inferred from homology"/>
<dbReference type="InterPro" id="IPR052239">
    <property type="entry name" value="Ser/Thr-specific_kinases"/>
</dbReference>
<dbReference type="VEuPathDB" id="FungiDB:YALI1_B06704g"/>
<feature type="binding site" evidence="9">
    <location>
        <position position="113"/>
    </location>
    <ligand>
        <name>ATP</name>
        <dbReference type="ChEBI" id="CHEBI:30616"/>
    </ligand>
</feature>
<sequence>MVPIDPLHRPPGTILIGPTHRSASKPNIPKPRNLKLHSTLSTNITTCHLQSRHNMTSYIKDCFYSLSTCISCFPSPQLRINNRSFKIRKLLGEGGFAFVYLVETRGQELFALKKIRCPFGPESVQTAMREVDAYKTFDSPYIIKYVDSSVEQEADGSKSVYILLPYLKNGNLQDAINDHVMNGTHFSEEELMALVVEICHAIKTLHQHRIGGDVSTTTTVPQSSYRLGDDEEQGLVAADELNNSANATPLSELVPYAHRDIKPANIMLSDNGRPILMDLGSCSRARIDVSSRQKALELQDMAAEQCSMPYRAPELFDVKTGANIDERVDVWSLGCTIYTLMYFTSPFEHQTNETGASLNLAIMNGHFTMPASPEYSDQLKGLVKKCLIVDPQERPFIDDVLKAASEEYREV</sequence>
<dbReference type="GO" id="GO:0005773">
    <property type="term" value="C:vacuole"/>
    <property type="evidence" value="ECO:0007669"/>
    <property type="project" value="GOC"/>
</dbReference>
<evidence type="ECO:0000256" key="11">
    <source>
        <dbReference type="SAM" id="MobiDB-lite"/>
    </source>
</evidence>
<evidence type="ECO:0000313" key="13">
    <source>
        <dbReference type="EMBL" id="AOW01243.1"/>
    </source>
</evidence>
<evidence type="ECO:0000256" key="8">
    <source>
        <dbReference type="ARBA" id="ARBA00048679"/>
    </source>
</evidence>
<accession>A0A1D8N6I8</accession>
<dbReference type="PROSITE" id="PS00107">
    <property type="entry name" value="PROTEIN_KINASE_ATP"/>
    <property type="match status" value="1"/>
</dbReference>
<evidence type="ECO:0000256" key="6">
    <source>
        <dbReference type="ARBA" id="ARBA00022840"/>
    </source>
</evidence>
<evidence type="ECO:0000256" key="9">
    <source>
        <dbReference type="PROSITE-ProRule" id="PRU10141"/>
    </source>
</evidence>
<dbReference type="PROSITE" id="PS50011">
    <property type="entry name" value="PROTEIN_KINASE_DOM"/>
    <property type="match status" value="1"/>
</dbReference>
<dbReference type="EC" id="2.7.11.1" evidence="1"/>
<keyword evidence="4 9" id="KW-0547">Nucleotide-binding</keyword>
<dbReference type="GO" id="GO:0005524">
    <property type="term" value="F:ATP binding"/>
    <property type="evidence" value="ECO:0007669"/>
    <property type="project" value="UniProtKB-UniRule"/>
</dbReference>
<evidence type="ECO:0000313" key="14">
    <source>
        <dbReference type="Proteomes" id="UP000182444"/>
    </source>
</evidence>
<evidence type="ECO:0000256" key="4">
    <source>
        <dbReference type="ARBA" id="ARBA00022741"/>
    </source>
</evidence>
<dbReference type="PROSITE" id="PS00108">
    <property type="entry name" value="PROTEIN_KINASE_ST"/>
    <property type="match status" value="1"/>
</dbReference>
<dbReference type="InterPro" id="IPR000719">
    <property type="entry name" value="Prot_kinase_dom"/>
</dbReference>
<dbReference type="Pfam" id="PF00069">
    <property type="entry name" value="Pkinase"/>
    <property type="match status" value="2"/>
</dbReference>
<dbReference type="GO" id="GO:0006624">
    <property type="term" value="P:vacuolar protein processing"/>
    <property type="evidence" value="ECO:0007669"/>
    <property type="project" value="TreeGrafter"/>
</dbReference>
<comment type="catalytic activity">
    <reaction evidence="7">
        <text>L-threonyl-[protein] + ATP = O-phospho-L-threonyl-[protein] + ADP + H(+)</text>
        <dbReference type="Rhea" id="RHEA:46608"/>
        <dbReference type="Rhea" id="RHEA-COMP:11060"/>
        <dbReference type="Rhea" id="RHEA-COMP:11605"/>
        <dbReference type="ChEBI" id="CHEBI:15378"/>
        <dbReference type="ChEBI" id="CHEBI:30013"/>
        <dbReference type="ChEBI" id="CHEBI:30616"/>
        <dbReference type="ChEBI" id="CHEBI:61977"/>
        <dbReference type="ChEBI" id="CHEBI:456216"/>
        <dbReference type="EC" id="2.7.11.1"/>
    </reaction>
</comment>
<dbReference type="GeneID" id="2907582"/>
<gene>
    <name evidence="13" type="ORF">YALI1_B06704g</name>
</gene>
<dbReference type="AlphaFoldDB" id="A0A1D8N6I8"/>
<dbReference type="FunFam" id="1.10.510.10:FF:000973">
    <property type="entry name" value="Serine/threonine kinase 16"/>
    <property type="match status" value="1"/>
</dbReference>
<dbReference type="InterPro" id="IPR011009">
    <property type="entry name" value="Kinase-like_dom_sf"/>
</dbReference>
<dbReference type="RefSeq" id="XP_500508.3">
    <property type="nucleotide sequence ID" value="XM_500508.3"/>
</dbReference>
<dbReference type="Proteomes" id="UP000182444">
    <property type="component" value="Chromosome 1B"/>
</dbReference>
<evidence type="ECO:0000256" key="3">
    <source>
        <dbReference type="ARBA" id="ARBA00022679"/>
    </source>
</evidence>
<dbReference type="GO" id="GO:0005794">
    <property type="term" value="C:Golgi apparatus"/>
    <property type="evidence" value="ECO:0007669"/>
    <property type="project" value="TreeGrafter"/>
</dbReference>
<feature type="region of interest" description="Disordered" evidence="11">
    <location>
        <begin position="1"/>
        <end position="31"/>
    </location>
</feature>
<dbReference type="GO" id="GO:0004674">
    <property type="term" value="F:protein serine/threonine kinase activity"/>
    <property type="evidence" value="ECO:0007669"/>
    <property type="project" value="UniProtKB-KW"/>
</dbReference>
<keyword evidence="5" id="KW-0418">Kinase</keyword>
<dbReference type="PANTHER" id="PTHR45998:SF2">
    <property type="entry name" value="SERINE_THREONINE-PROTEIN KINASE 16"/>
    <property type="match status" value="1"/>
</dbReference>
<name>A0A1D8N6I8_YARLL</name>
<dbReference type="SMART" id="SM00220">
    <property type="entry name" value="S_TKc"/>
    <property type="match status" value="1"/>
</dbReference>
<keyword evidence="3" id="KW-0808">Transferase</keyword>
<comment type="catalytic activity">
    <reaction evidence="8">
        <text>L-seryl-[protein] + ATP = O-phospho-L-seryl-[protein] + ADP + H(+)</text>
        <dbReference type="Rhea" id="RHEA:17989"/>
        <dbReference type="Rhea" id="RHEA-COMP:9863"/>
        <dbReference type="Rhea" id="RHEA-COMP:11604"/>
        <dbReference type="ChEBI" id="CHEBI:15378"/>
        <dbReference type="ChEBI" id="CHEBI:29999"/>
        <dbReference type="ChEBI" id="CHEBI:30616"/>
        <dbReference type="ChEBI" id="CHEBI:83421"/>
        <dbReference type="ChEBI" id="CHEBI:456216"/>
        <dbReference type="EC" id="2.7.11.1"/>
    </reaction>
</comment>
<evidence type="ECO:0000256" key="1">
    <source>
        <dbReference type="ARBA" id="ARBA00012513"/>
    </source>
</evidence>
<organism evidence="13 14">
    <name type="scientific">Yarrowia lipolytica</name>
    <name type="common">Candida lipolytica</name>
    <dbReference type="NCBI Taxonomy" id="4952"/>
    <lineage>
        <taxon>Eukaryota</taxon>
        <taxon>Fungi</taxon>
        <taxon>Dikarya</taxon>
        <taxon>Ascomycota</taxon>
        <taxon>Saccharomycotina</taxon>
        <taxon>Dipodascomycetes</taxon>
        <taxon>Dipodascales</taxon>
        <taxon>Dipodascales incertae sedis</taxon>
        <taxon>Yarrowia</taxon>
    </lineage>
</organism>
<dbReference type="InterPro" id="IPR017441">
    <property type="entry name" value="Protein_kinase_ATP_BS"/>
</dbReference>
<comment type="similarity">
    <text evidence="10">Belongs to the protein kinase superfamily.</text>
</comment>
<evidence type="ECO:0000256" key="2">
    <source>
        <dbReference type="ARBA" id="ARBA00022527"/>
    </source>
</evidence>
<feature type="domain" description="Protein kinase" evidence="12">
    <location>
        <begin position="85"/>
        <end position="409"/>
    </location>
</feature>
<evidence type="ECO:0000259" key="12">
    <source>
        <dbReference type="PROSITE" id="PS50011"/>
    </source>
</evidence>
<dbReference type="GO" id="GO:0032889">
    <property type="term" value="P:regulation of vacuole fusion, non-autophagic"/>
    <property type="evidence" value="ECO:0007669"/>
    <property type="project" value="TreeGrafter"/>
</dbReference>